<protein>
    <recommendedName>
        <fullName evidence="1">Cyclin N-terminal domain-containing protein</fullName>
    </recommendedName>
</protein>
<evidence type="ECO:0000313" key="3">
    <source>
        <dbReference type="Proteomes" id="UP001313282"/>
    </source>
</evidence>
<dbReference type="EMBL" id="JAVHNR010000001">
    <property type="protein sequence ID" value="KAK6357226.1"/>
    <property type="molecule type" value="Genomic_DNA"/>
</dbReference>
<dbReference type="Proteomes" id="UP001313282">
    <property type="component" value="Unassembled WGS sequence"/>
</dbReference>
<dbReference type="AlphaFoldDB" id="A0AAN8RSK0"/>
<gene>
    <name evidence="2" type="ORF">TWF718_001549</name>
</gene>
<keyword evidence="3" id="KW-1185">Reference proteome</keyword>
<dbReference type="InterPro" id="IPR006671">
    <property type="entry name" value="Cyclin_N"/>
</dbReference>
<organism evidence="2 3">
    <name type="scientific">Orbilia javanica</name>
    <dbReference type="NCBI Taxonomy" id="47235"/>
    <lineage>
        <taxon>Eukaryota</taxon>
        <taxon>Fungi</taxon>
        <taxon>Dikarya</taxon>
        <taxon>Ascomycota</taxon>
        <taxon>Pezizomycotina</taxon>
        <taxon>Orbiliomycetes</taxon>
        <taxon>Orbiliales</taxon>
        <taxon>Orbiliaceae</taxon>
        <taxon>Orbilia</taxon>
    </lineage>
</organism>
<dbReference type="SUPFAM" id="SSF47954">
    <property type="entry name" value="Cyclin-like"/>
    <property type="match status" value="1"/>
</dbReference>
<evidence type="ECO:0000259" key="1">
    <source>
        <dbReference type="Pfam" id="PF00134"/>
    </source>
</evidence>
<accession>A0AAN8RSK0</accession>
<dbReference type="Gene3D" id="1.10.472.10">
    <property type="entry name" value="Cyclin-like"/>
    <property type="match status" value="1"/>
</dbReference>
<name>A0AAN8RSK0_9PEZI</name>
<feature type="domain" description="Cyclin N-terminal" evidence="1">
    <location>
        <begin position="4"/>
        <end position="98"/>
    </location>
</feature>
<dbReference type="InterPro" id="IPR036915">
    <property type="entry name" value="Cyclin-like_sf"/>
</dbReference>
<dbReference type="Pfam" id="PF00134">
    <property type="entry name" value="Cyclin_N"/>
    <property type="match status" value="1"/>
</dbReference>
<reference evidence="2 3" key="1">
    <citation type="submission" date="2019-10" db="EMBL/GenBank/DDBJ databases">
        <authorList>
            <person name="Palmer J.M."/>
        </authorList>
    </citation>
    <scope>NUCLEOTIDE SEQUENCE [LARGE SCALE GENOMIC DNA]</scope>
    <source>
        <strain evidence="2 3">TWF718</strain>
    </source>
</reference>
<sequence length="107" mass="12546">MFLVGVLLNVTKTTRAIAMEYYHRLSETERQDFEEFSDIEIFFCLLVIALKYDQDCAPTMGSAIKIFNTYAPMAYEDLELDRMLSLEVTILQALDWDVYYAYQNDDD</sequence>
<comment type="caution">
    <text evidence="2">The sequence shown here is derived from an EMBL/GenBank/DDBJ whole genome shotgun (WGS) entry which is preliminary data.</text>
</comment>
<evidence type="ECO:0000313" key="2">
    <source>
        <dbReference type="EMBL" id="KAK6357226.1"/>
    </source>
</evidence>
<proteinExistence type="predicted"/>